<protein>
    <recommendedName>
        <fullName evidence="1">PD-(D/E)XK nuclease-like domain-containing protein</fullName>
    </recommendedName>
</protein>
<dbReference type="Pfam" id="PF20516">
    <property type="entry name" value="PDDEXK_12"/>
    <property type="match status" value="1"/>
</dbReference>
<organism evidence="2 3">
    <name type="scientific">Zasmidium cellare ATCC 36951</name>
    <dbReference type="NCBI Taxonomy" id="1080233"/>
    <lineage>
        <taxon>Eukaryota</taxon>
        <taxon>Fungi</taxon>
        <taxon>Dikarya</taxon>
        <taxon>Ascomycota</taxon>
        <taxon>Pezizomycotina</taxon>
        <taxon>Dothideomycetes</taxon>
        <taxon>Dothideomycetidae</taxon>
        <taxon>Mycosphaerellales</taxon>
        <taxon>Mycosphaerellaceae</taxon>
        <taxon>Zasmidium</taxon>
    </lineage>
</organism>
<keyword evidence="3" id="KW-1185">Reference proteome</keyword>
<dbReference type="EMBL" id="ML993630">
    <property type="protein sequence ID" value="KAF2160041.1"/>
    <property type="molecule type" value="Genomic_DNA"/>
</dbReference>
<reference evidence="2" key="1">
    <citation type="journal article" date="2020" name="Stud. Mycol.">
        <title>101 Dothideomycetes genomes: a test case for predicting lifestyles and emergence of pathogens.</title>
        <authorList>
            <person name="Haridas S."/>
            <person name="Albert R."/>
            <person name="Binder M."/>
            <person name="Bloem J."/>
            <person name="Labutti K."/>
            <person name="Salamov A."/>
            <person name="Andreopoulos B."/>
            <person name="Baker S."/>
            <person name="Barry K."/>
            <person name="Bills G."/>
            <person name="Bluhm B."/>
            <person name="Cannon C."/>
            <person name="Castanera R."/>
            <person name="Culley D."/>
            <person name="Daum C."/>
            <person name="Ezra D."/>
            <person name="Gonzalez J."/>
            <person name="Henrissat B."/>
            <person name="Kuo A."/>
            <person name="Liang C."/>
            <person name="Lipzen A."/>
            <person name="Lutzoni F."/>
            <person name="Magnuson J."/>
            <person name="Mondo S."/>
            <person name="Nolan M."/>
            <person name="Ohm R."/>
            <person name="Pangilinan J."/>
            <person name="Park H.-J."/>
            <person name="Ramirez L."/>
            <person name="Alfaro M."/>
            <person name="Sun H."/>
            <person name="Tritt A."/>
            <person name="Yoshinaga Y."/>
            <person name="Zwiers L.-H."/>
            <person name="Turgeon B."/>
            <person name="Goodwin S."/>
            <person name="Spatafora J."/>
            <person name="Crous P."/>
            <person name="Grigoriev I."/>
        </authorList>
    </citation>
    <scope>NUCLEOTIDE SEQUENCE</scope>
    <source>
        <strain evidence="2">ATCC 36951</strain>
    </source>
</reference>
<proteinExistence type="predicted"/>
<name>A0A6A6BZ23_ZASCE</name>
<evidence type="ECO:0000313" key="3">
    <source>
        <dbReference type="Proteomes" id="UP000799537"/>
    </source>
</evidence>
<dbReference type="InterPro" id="IPR046797">
    <property type="entry name" value="PDDEXK_12"/>
</dbReference>
<dbReference type="GeneID" id="54572119"/>
<evidence type="ECO:0000259" key="1">
    <source>
        <dbReference type="Pfam" id="PF20516"/>
    </source>
</evidence>
<dbReference type="AlphaFoldDB" id="A0A6A6BZ23"/>
<accession>A0A6A6BZ23</accession>
<dbReference type="OrthoDB" id="4161186at2759"/>
<dbReference type="Proteomes" id="UP000799537">
    <property type="component" value="Unassembled WGS sequence"/>
</dbReference>
<feature type="domain" description="PD-(D/E)XK nuclease-like" evidence="1">
    <location>
        <begin position="64"/>
        <end position="294"/>
    </location>
</feature>
<gene>
    <name evidence="2" type="ORF">M409DRAFT_70685</name>
</gene>
<sequence>MSYPLRQGLLADWATVPQDVKNLTKYFKQLRNDTAGVLPSTCNTDAFRAALTQGDAEEDEALFKVVFTGPPQEPVPTLDWTRDIVAKSRQNKSRVVSEAHWNSSVHHNVLDAALQDSRFREKLLCDNITTASISSTVANDDLIPNCKVDFCMSLQLERSFVKPLASADICLTHTDYFPTTYNPIAVSIETKNDQAETPKAQVQLSTWAAAHISHLRMLLYKAGNPNAQIPPLPLVMVAGDAWTLWCFRDEGGGGQGGSFFSDGFHFGNTATILGCYQAIAGLRNLASWAETIWRPWFTEQILDPLLSRISTPREAG</sequence>
<evidence type="ECO:0000313" key="2">
    <source>
        <dbReference type="EMBL" id="KAF2160041.1"/>
    </source>
</evidence>
<dbReference type="RefSeq" id="XP_033660930.1">
    <property type="nucleotide sequence ID" value="XM_033818847.1"/>
</dbReference>